<reference evidence="21" key="1">
    <citation type="submission" date="2018-07" db="EMBL/GenBank/DDBJ databases">
        <title>Comparative genomics of catfishes provides insights into carnivory and benthic adaptation.</title>
        <authorList>
            <person name="Zhang Y."/>
            <person name="Wang D."/>
            <person name="Peng Z."/>
            <person name="Zheng S."/>
            <person name="Shao F."/>
            <person name="Tao W."/>
        </authorList>
    </citation>
    <scope>NUCLEOTIDE SEQUENCE</scope>
    <source>
        <strain evidence="21">Chongqing</strain>
    </source>
</reference>
<dbReference type="FunFam" id="2.120.10.30:FF:000009">
    <property type="entry name" value="Putative low-density lipoprotein receptor-related protein 1B"/>
    <property type="match status" value="1"/>
</dbReference>
<dbReference type="GO" id="GO:0005041">
    <property type="term" value="F:low-density lipoprotein particle receptor activity"/>
    <property type="evidence" value="ECO:0007669"/>
    <property type="project" value="TreeGrafter"/>
</dbReference>
<keyword evidence="3" id="KW-0245">EGF-like domain</keyword>
<keyword evidence="9" id="KW-0106">Calcium</keyword>
<dbReference type="FunFam" id="4.10.400.10:FF:000001">
    <property type="entry name" value="Low-density lipoprotein receptor-related protein 1"/>
    <property type="match status" value="1"/>
</dbReference>
<evidence type="ECO:0000256" key="12">
    <source>
        <dbReference type="ARBA" id="ARBA00023157"/>
    </source>
</evidence>
<dbReference type="SMART" id="SM00192">
    <property type="entry name" value="LDLa"/>
    <property type="match status" value="9"/>
</dbReference>
<dbReference type="Pfam" id="PF14670">
    <property type="entry name" value="FXa_inhibition"/>
    <property type="match status" value="2"/>
</dbReference>
<dbReference type="InterPro" id="IPR002172">
    <property type="entry name" value="LDrepeatLR_classA_rpt"/>
</dbReference>
<feature type="disulfide bond" evidence="17">
    <location>
        <begin position="1435"/>
        <end position="1450"/>
    </location>
</feature>
<evidence type="ECO:0000256" key="16">
    <source>
        <dbReference type="ARBA" id="ARBA00037878"/>
    </source>
</evidence>
<accession>A0AAD5FTV9</accession>
<dbReference type="FunFam" id="2.120.10.30:FF:000015">
    <property type="entry name" value="Low-density lipoprotein receptor-related protein 1"/>
    <property type="match status" value="1"/>
</dbReference>
<feature type="repeat" description="LDL-receptor class B" evidence="18">
    <location>
        <begin position="1584"/>
        <end position="1631"/>
    </location>
</feature>
<sequence>MLHTMMFSPPHFTVGQVFLGLCAICPPNMVCFLASREFNLISAKNIFSQYFTGLFFSSGVFVVNVHTGLFFSSGVFVVNVHTGLFFSSGVFVVNVHTGLFFSSGVFVVTLHCWSGVSGLMCHLSSKHGVFSGIQRVQFDLCQSLRGALAHRLVLQQWSLRGERAHRLVLQQWSLRVSKTCSPKQFVCQDQVTCISKGWRCDGEKDCPDGSDEAPEVCPHTRVSLCPPNEQACEGTEVCVHMSKWCNGVSDCPDGSDEGAHCRELMSNCTLTGCQENCAITHSGPVCYCKNGYEINQDRKLCKDFDECTVYGTCSQTCTNTEGSYFCSCVEGYLAQPDNRSCKAKNVPVDRLPVLLIANSQNIQATSLSGASSSSLYTSTKQTTAMDFLYKQETVCWIHVGETPAGTQLKCAKIPGLKTFTDERVINISLSLHHVEQMAIDWLTGNFYFVDDVDDRIFVCDKDGVTCVTLLDQELYNPKGIALDPTMGKLFFTDYGQIPKVERCDMDGQNRSRLVDSKIVFPHGVTLDLVSKLVYWADAYLDYIEVIDYEGRHRHTIIQGLLIEHLYGLTVFENYLYATNSDNANVQPKTSVIRVNRFNSSDYQVVTRVDKGGALHVYHQRCQPPVRSHACEVDQFGKPGGCSDICLLGNSHKSRTCRCRSGFSLGSDGKSCKKPEHELFLVYGKGRPGVIRGMDINPKVQDEYMIPIENLMNPRALDFHAQSNFIYFSDATSYLIGRQKIDGTERDTILKEGRRTSHIGDCAEEGRRINTKKDKTVTESVCVCVCVAGVHTVEGIAVDWMANNLYWTDDGPKKTISVARLEKAAQTRKTLIEGKMTHPRAIVVDPKNGWMYWTDWEEDPKESKRGKIERAWMDGTNRNILLTSKTVLWPNGLSLDVPQGILYWVDAYYDRIEMVYLNSTERKTVYEGQELSHAFGLCHYKNFLFWNEYRSGSIYKLDQDTKSVTLLRNERPPIFEIRMYDAQQQQGTNACRSNNGGCSILCLATPEGRSCACAEDQLLDPADNTSCKANPSYIPPPQCQSGEFACKNNRCIQERWKCDGDNDCLDNSDEAPELCHQHTCPADRFKCQNNRCIPMRWLCDGDNDCGNDEDESNSTCSARTCPANQYSCASGRCIPSSWMCDLDDDCGDRSDEPAYCAYPTCFPPTQFTCNNGRCINMNWRCDSVCVIMIMIAVITVMKRAALTPAPARSLNATVAAAFPITGPATETTTATTSAMRPTPTAAITVTINIITTIIYNIIIIIIITTAVIIILLLFLITTIIIIIIITIIFITIIVFIIIITTIIITVIITIIIIIILIAIFITTIIIILVIFITTTTTFITIIILCIPLRWRCDGDTDCVDMSDEKNCEGVTNICDPAVKFGCKDSAKCISKAWVCDGDSDCEDNSDEENCEALVCKLSHHMCVNDSNICLRPEKLCDGKDDCPDGSDEKLCGYYNVYKDLCSLENGGCSHNCSVAPGLGIVCSCPLGMELSANNKTCQIQGFCAKHLKCSQRCEQDKFTVKCSCYEGWALEPDMESCRSTDSFKPFIIFSNRHEIRRIDLHKGEFSVLVPGLRNTIALDFHLNESALYWTDVVEDKIYRGKLSENGAALTSFDVVIQYGLATPEGLAVDWIAGNIYWVESNLDQIEVAKLDGTMRTTLLAGDVEHPRAIALDPREGILFWTDWDASMPRIEAASMSGFGRRTIHKETGNGGWPNGLTVDYLERRILWIDARSDAIYSTKYDGSGLIEVLRGHEYLSHPFAVTMYGGEVYWTDWRTNTLAKANKWTGNNVTVVQRTNTQPFDLQVYHPSRQPQAPNPCAANGGLGPCSHLCLINYNQTFSCACPHLMRLSDDNHTCYESRQFLLYARQIEIRGVDLYNPYYNYIISFTVPDIDNVTVVDYDAVERRIYWSDVRTQTIKRAFINGTGIETVVSAGDKLWWADQGKDQIGTCDKKDGGNWKVLRNSTAPMMHMKIYNETVQTGSNLCSNYNGDCSQLCLPTSPSTRACMCTAGYSLKSGQQSCEGVGSFLLYSVHEGIRGIPLDPADKSDALVPVSGSSLTVGIDFHAENDTIYWVDMGLSTISRAKRDQTWREDVITNGIGRVEGIAVDWIAGNIYWTDQGFDVIEVARLNGSYRYVVISQGLDKPRAIALHPERGYLFWTEWGQYPRIERSRLDGSERAVLVNVSISWPNGISIDYEEGLLYWCDARTDKIERIDLETGEKRELVLASNNMDMFSVSVFENYIYWSDRTHSNGSIKRGSKHNATDSVTLRTGLGVQLKDIKVFNRARQQGTNVCKVKNGGCEQLCLYRGNSERTCACAHGALDEDGRSCSDYSGYLLYSERTILKSVHLSDEKNLNAPVKPFEDAEHMKNVIALAFDYRGGSSSGGRGANRIFYSDIHYGNIQQINDDGSERRTVVESESHTSFTI</sequence>
<feature type="disulfide bond" evidence="17">
    <location>
        <begin position="1394"/>
        <end position="1409"/>
    </location>
</feature>
<feature type="disulfide bond" evidence="17">
    <location>
        <begin position="1127"/>
        <end position="1145"/>
    </location>
</feature>
<comment type="caution">
    <text evidence="17">Lacks conserved residue(s) required for the propagation of feature annotation.</text>
</comment>
<feature type="disulfide bond" evidence="17">
    <location>
        <begin position="1045"/>
        <end position="1063"/>
    </location>
</feature>
<feature type="repeat" description="LDL-receptor class B" evidence="18">
    <location>
        <begin position="2067"/>
        <end position="2109"/>
    </location>
</feature>
<keyword evidence="13 21" id="KW-0675">Receptor</keyword>
<keyword evidence="14" id="KW-0168">Coated pit</keyword>
<dbReference type="InterPro" id="IPR000033">
    <property type="entry name" value="LDLR_classB_rpt"/>
</dbReference>
<keyword evidence="11 19" id="KW-0472">Membrane</keyword>
<feature type="disulfide bond" evidence="17">
    <location>
        <begin position="1038"/>
        <end position="1050"/>
    </location>
</feature>
<dbReference type="InterPro" id="IPR001881">
    <property type="entry name" value="EGF-like_Ca-bd_dom"/>
</dbReference>
<dbReference type="InterPro" id="IPR036055">
    <property type="entry name" value="LDL_receptor-like_sf"/>
</dbReference>
<dbReference type="Gene3D" id="4.10.400.10">
    <property type="entry name" value="Low-density Lipoprotein Receptor"/>
    <property type="match status" value="9"/>
</dbReference>
<dbReference type="GO" id="GO:0005905">
    <property type="term" value="C:clathrin-coated pit"/>
    <property type="evidence" value="ECO:0007669"/>
    <property type="project" value="UniProtKB-KW"/>
</dbReference>
<evidence type="ECO:0000256" key="15">
    <source>
        <dbReference type="ARBA" id="ARBA00023180"/>
    </source>
</evidence>
<dbReference type="PROSITE" id="PS50068">
    <property type="entry name" value="LDLRA_2"/>
    <property type="match status" value="8"/>
</dbReference>
<dbReference type="CDD" id="cd00054">
    <property type="entry name" value="EGF_CA"/>
    <property type="match status" value="1"/>
</dbReference>
<dbReference type="PRINTS" id="PR00261">
    <property type="entry name" value="LDLRECEPTOR"/>
</dbReference>
<evidence type="ECO:0000256" key="6">
    <source>
        <dbReference type="ARBA" id="ARBA00022692"/>
    </source>
</evidence>
<dbReference type="FunFam" id="4.10.400.10:FF:000005">
    <property type="entry name" value="low-density lipoprotein receptor-related protein 1B"/>
    <property type="match status" value="1"/>
</dbReference>
<feature type="repeat" description="LDL-receptor class B" evidence="18">
    <location>
        <begin position="487"/>
        <end position="530"/>
    </location>
</feature>
<dbReference type="InterPro" id="IPR000742">
    <property type="entry name" value="EGF"/>
</dbReference>
<dbReference type="InterPro" id="IPR023415">
    <property type="entry name" value="LDLR_class-A_CS"/>
</dbReference>
<dbReference type="SMART" id="SM00181">
    <property type="entry name" value="EGF"/>
    <property type="match status" value="9"/>
</dbReference>
<dbReference type="InterPro" id="IPR049883">
    <property type="entry name" value="NOTCH1_EGF-like"/>
</dbReference>
<dbReference type="CDD" id="cd00112">
    <property type="entry name" value="LDLa"/>
    <property type="match status" value="9"/>
</dbReference>
<evidence type="ECO:0000256" key="18">
    <source>
        <dbReference type="PROSITE-ProRule" id="PRU00461"/>
    </source>
</evidence>
<dbReference type="FunFam" id="2.10.25.10:FF:000505">
    <property type="entry name" value="Low-density lipoprotein receptor-related protein 1"/>
    <property type="match status" value="1"/>
</dbReference>
<keyword evidence="7" id="KW-0732">Signal</keyword>
<gene>
    <name evidence="21" type="ORF">C0J50_8358</name>
</gene>
<dbReference type="PROSITE" id="PS51120">
    <property type="entry name" value="LDLRB"/>
    <property type="match status" value="11"/>
</dbReference>
<feature type="repeat" description="LDL-receptor class B" evidence="18">
    <location>
        <begin position="1675"/>
        <end position="1721"/>
    </location>
</feature>
<keyword evidence="8" id="KW-0677">Repeat</keyword>
<evidence type="ECO:0000256" key="7">
    <source>
        <dbReference type="ARBA" id="ARBA00022729"/>
    </source>
</evidence>
<feature type="disulfide bond" evidence="17">
    <location>
        <begin position="1351"/>
        <end position="1366"/>
    </location>
</feature>
<dbReference type="PROSITE" id="PS00010">
    <property type="entry name" value="ASX_HYDROXYL"/>
    <property type="match status" value="1"/>
</dbReference>
<feature type="transmembrane region" description="Helical" evidence="19">
    <location>
        <begin position="1305"/>
        <end position="1331"/>
    </location>
</feature>
<feature type="repeat" description="LDL-receptor class B" evidence="18">
    <location>
        <begin position="2153"/>
        <end position="2196"/>
    </location>
</feature>
<keyword evidence="10 19" id="KW-1133">Transmembrane helix</keyword>
<proteinExistence type="inferred from homology"/>
<evidence type="ECO:0000256" key="2">
    <source>
        <dbReference type="ARBA" id="ARBA00009939"/>
    </source>
</evidence>
<dbReference type="FunFam" id="2.120.10.30:FF:000241">
    <property type="entry name" value="Low-density lipoprotein receptor-related protein 6"/>
    <property type="match status" value="1"/>
</dbReference>
<dbReference type="SUPFAM" id="SSF81665">
    <property type="entry name" value="Calcium ATPase, transmembrane domain M"/>
    <property type="match status" value="1"/>
</dbReference>
<evidence type="ECO:0000256" key="1">
    <source>
        <dbReference type="ARBA" id="ARBA00004479"/>
    </source>
</evidence>
<evidence type="ECO:0000256" key="13">
    <source>
        <dbReference type="ARBA" id="ARBA00023170"/>
    </source>
</evidence>
<feature type="disulfide bond" evidence="17">
    <location>
        <begin position="1079"/>
        <end position="1091"/>
    </location>
</feature>
<dbReference type="InterPro" id="IPR011042">
    <property type="entry name" value="6-blade_b-propeller_TolB-like"/>
</dbReference>
<dbReference type="GO" id="GO:0006898">
    <property type="term" value="P:receptor-mediated endocytosis"/>
    <property type="evidence" value="ECO:0007669"/>
    <property type="project" value="UniProtKB-ARBA"/>
</dbReference>
<dbReference type="EMBL" id="MU549132">
    <property type="protein sequence ID" value="KAI5627717.1"/>
    <property type="molecule type" value="Genomic_DNA"/>
</dbReference>
<feature type="repeat" description="LDL-receptor class B" evidence="18">
    <location>
        <begin position="802"/>
        <end position="847"/>
    </location>
</feature>
<evidence type="ECO:0000313" key="21">
    <source>
        <dbReference type="EMBL" id="KAI5627717.1"/>
    </source>
</evidence>
<keyword evidence="12 17" id="KW-1015">Disulfide bond</keyword>
<comment type="subcellular location">
    <subcellularLocation>
        <location evidence="16">Membrane</location>
        <location evidence="16">Coated pit</location>
    </subcellularLocation>
    <subcellularLocation>
        <location evidence="1">Membrane</location>
        <topology evidence="1">Single-pass type I membrane protein</topology>
    </subcellularLocation>
</comment>
<dbReference type="SMART" id="SM00135">
    <property type="entry name" value="LY"/>
    <property type="match status" value="19"/>
</dbReference>
<dbReference type="PANTHER" id="PTHR22722">
    <property type="entry name" value="LOW-DENSITY LIPOPROTEIN RECEPTOR-RELATED PROTEIN 2-RELATED"/>
    <property type="match status" value="1"/>
</dbReference>
<dbReference type="FunFam" id="4.10.400.10:FF:000011">
    <property type="entry name" value="Low-density lipoprotein receptor-related protein 1"/>
    <property type="match status" value="1"/>
</dbReference>
<evidence type="ECO:0000259" key="20">
    <source>
        <dbReference type="PROSITE" id="PS01186"/>
    </source>
</evidence>
<dbReference type="InterPro" id="IPR000152">
    <property type="entry name" value="EGF-type_Asp/Asn_hydroxyl_site"/>
</dbReference>
<dbReference type="Pfam" id="PF00058">
    <property type="entry name" value="Ldl_recept_b"/>
    <property type="match status" value="7"/>
</dbReference>
<dbReference type="FunFam" id="2.120.10.30:FF:000012">
    <property type="entry name" value="Low density lipoprotein receptor-related protein 1"/>
    <property type="match status" value="1"/>
</dbReference>
<evidence type="ECO:0000256" key="3">
    <source>
        <dbReference type="ARBA" id="ARBA00022536"/>
    </source>
</evidence>
<dbReference type="InterPro" id="IPR023298">
    <property type="entry name" value="ATPase_P-typ_TM_dom_sf"/>
</dbReference>
<dbReference type="Gene3D" id="2.120.10.30">
    <property type="entry name" value="TolB, C-terminal domain"/>
    <property type="match status" value="7"/>
</dbReference>
<evidence type="ECO:0000256" key="4">
    <source>
        <dbReference type="ARBA" id="ARBA00022553"/>
    </source>
</evidence>
<evidence type="ECO:0000256" key="5">
    <source>
        <dbReference type="ARBA" id="ARBA00022583"/>
    </source>
</evidence>
<dbReference type="InterPro" id="IPR018097">
    <property type="entry name" value="EGF_Ca-bd_CS"/>
</dbReference>
<evidence type="ECO:0000256" key="19">
    <source>
        <dbReference type="SAM" id="Phobius"/>
    </source>
</evidence>
<dbReference type="GO" id="GO:0005509">
    <property type="term" value="F:calcium ion binding"/>
    <property type="evidence" value="ECO:0007669"/>
    <property type="project" value="InterPro"/>
</dbReference>
<dbReference type="Proteomes" id="UP001205998">
    <property type="component" value="Unassembled WGS sequence"/>
</dbReference>
<dbReference type="FunFam" id="2.10.25.10:FF:000129">
    <property type="entry name" value="Low-density lipoprotein receptor-related protein 1"/>
    <property type="match status" value="1"/>
</dbReference>
<feature type="transmembrane region" description="Helical" evidence="19">
    <location>
        <begin position="46"/>
        <end position="63"/>
    </location>
</feature>
<dbReference type="SUPFAM" id="SSF57184">
    <property type="entry name" value="Growth factor receptor domain"/>
    <property type="match status" value="2"/>
</dbReference>
<feature type="transmembrane region" description="Helical" evidence="19">
    <location>
        <begin position="99"/>
        <end position="120"/>
    </location>
</feature>
<feature type="repeat" description="LDL-receptor class B" evidence="18">
    <location>
        <begin position="444"/>
        <end position="486"/>
    </location>
</feature>
<organism evidence="21 22">
    <name type="scientific">Silurus asotus</name>
    <name type="common">Amur catfish</name>
    <name type="synonym">Parasilurus asotus</name>
    <dbReference type="NCBI Taxonomy" id="30991"/>
    <lineage>
        <taxon>Eukaryota</taxon>
        <taxon>Metazoa</taxon>
        <taxon>Chordata</taxon>
        <taxon>Craniata</taxon>
        <taxon>Vertebrata</taxon>
        <taxon>Euteleostomi</taxon>
        <taxon>Actinopterygii</taxon>
        <taxon>Neopterygii</taxon>
        <taxon>Teleostei</taxon>
        <taxon>Ostariophysi</taxon>
        <taxon>Siluriformes</taxon>
        <taxon>Siluridae</taxon>
        <taxon>Silurus</taxon>
    </lineage>
</organism>
<name>A0AAD5FTV9_SILAS</name>
<dbReference type="InterPro" id="IPR009030">
    <property type="entry name" value="Growth_fac_rcpt_cys_sf"/>
</dbReference>
<feature type="transmembrane region" description="Helical" evidence="19">
    <location>
        <begin position="12"/>
        <end position="34"/>
    </location>
</feature>
<dbReference type="SUPFAM" id="SSF57424">
    <property type="entry name" value="LDL receptor-like module"/>
    <property type="match status" value="7"/>
</dbReference>
<dbReference type="Pfam" id="PF24468">
    <property type="entry name" value="EGF_LRP2"/>
    <property type="match status" value="1"/>
</dbReference>
<dbReference type="PANTHER" id="PTHR22722:SF5">
    <property type="entry name" value="LOW-DENSITY LIPOPROTEIN RECEPTOR-RELATED PROTEIN 1B"/>
    <property type="match status" value="1"/>
</dbReference>
<dbReference type="SUPFAM" id="SSF63825">
    <property type="entry name" value="YWTD domain"/>
    <property type="match status" value="5"/>
</dbReference>
<keyword evidence="15" id="KW-0325">Glycoprotein</keyword>
<dbReference type="SMART" id="SM00179">
    <property type="entry name" value="EGF_CA"/>
    <property type="match status" value="1"/>
</dbReference>
<keyword evidence="21" id="KW-0449">Lipoprotein</keyword>
<keyword evidence="5" id="KW-0254">Endocytosis</keyword>
<dbReference type="InterPro" id="IPR056588">
    <property type="entry name" value="EGF_LRP2"/>
</dbReference>
<evidence type="ECO:0000256" key="11">
    <source>
        <dbReference type="ARBA" id="ARBA00023136"/>
    </source>
</evidence>
<evidence type="ECO:0000256" key="9">
    <source>
        <dbReference type="ARBA" id="ARBA00022837"/>
    </source>
</evidence>
<feature type="disulfide bond" evidence="17">
    <location>
        <begin position="1086"/>
        <end position="1104"/>
    </location>
</feature>
<protein>
    <submittedName>
        <fullName evidence="21">Low-density lipoprotein receptor-related protein 1</fullName>
    </submittedName>
</protein>
<evidence type="ECO:0000256" key="17">
    <source>
        <dbReference type="PROSITE-ProRule" id="PRU00124"/>
    </source>
</evidence>
<keyword evidence="6 19" id="KW-0812">Transmembrane</keyword>
<dbReference type="Pfam" id="PF00057">
    <property type="entry name" value="Ldl_recept_a"/>
    <property type="match status" value="8"/>
</dbReference>
<dbReference type="FunFam" id="2.10.25.10:FF:000009">
    <property type="entry name" value="Low-density lipoprotein receptor isoform 1"/>
    <property type="match status" value="1"/>
</dbReference>
<dbReference type="GO" id="GO:0043235">
    <property type="term" value="C:receptor complex"/>
    <property type="evidence" value="ECO:0007669"/>
    <property type="project" value="TreeGrafter"/>
</dbReference>
<feature type="transmembrane region" description="Helical" evidence="19">
    <location>
        <begin position="69"/>
        <end position="92"/>
    </location>
</feature>
<dbReference type="PROSITE" id="PS01187">
    <property type="entry name" value="EGF_CA"/>
    <property type="match status" value="1"/>
</dbReference>
<evidence type="ECO:0000256" key="14">
    <source>
        <dbReference type="ARBA" id="ARBA00023176"/>
    </source>
</evidence>
<dbReference type="Pfam" id="PF07645">
    <property type="entry name" value="EGF_CA"/>
    <property type="match status" value="1"/>
</dbReference>
<feature type="domain" description="EGF-like" evidence="20">
    <location>
        <begin position="326"/>
        <end position="341"/>
    </location>
</feature>
<dbReference type="GO" id="GO:0005886">
    <property type="term" value="C:plasma membrane"/>
    <property type="evidence" value="ECO:0007669"/>
    <property type="project" value="TreeGrafter"/>
</dbReference>
<dbReference type="FunFam" id="4.10.400.10:FF:000015">
    <property type="entry name" value="Low-density lipoprotein receptor-related protein 1"/>
    <property type="match status" value="1"/>
</dbReference>
<feature type="repeat" description="LDL-receptor class B" evidence="18">
    <location>
        <begin position="2110"/>
        <end position="2152"/>
    </location>
</feature>
<evidence type="ECO:0000313" key="22">
    <source>
        <dbReference type="Proteomes" id="UP001205998"/>
    </source>
</evidence>
<feature type="repeat" description="LDL-receptor class B" evidence="18">
    <location>
        <begin position="1632"/>
        <end position="1674"/>
    </location>
</feature>
<comment type="similarity">
    <text evidence="2">Belongs to the LDLR family.</text>
</comment>
<comment type="caution">
    <text evidence="21">The sequence shown here is derived from an EMBL/GenBank/DDBJ whole genome shotgun (WGS) entry which is preliminary data.</text>
</comment>
<keyword evidence="22" id="KW-1185">Reference proteome</keyword>
<feature type="transmembrane region" description="Helical" evidence="19">
    <location>
        <begin position="1278"/>
        <end position="1298"/>
    </location>
</feature>
<dbReference type="PROSITE" id="PS01186">
    <property type="entry name" value="EGF_2"/>
    <property type="match status" value="1"/>
</dbReference>
<dbReference type="Gene3D" id="2.10.25.10">
    <property type="entry name" value="Laminin"/>
    <property type="match status" value="6"/>
</dbReference>
<evidence type="ECO:0000256" key="10">
    <source>
        <dbReference type="ARBA" id="ARBA00022989"/>
    </source>
</evidence>
<keyword evidence="4" id="KW-0597">Phosphoprotein</keyword>
<dbReference type="SUPFAM" id="SSF57196">
    <property type="entry name" value="EGF/Laminin"/>
    <property type="match status" value="3"/>
</dbReference>
<evidence type="ECO:0000256" key="8">
    <source>
        <dbReference type="ARBA" id="ARBA00022737"/>
    </source>
</evidence>
<feature type="repeat" description="LDL-receptor class B" evidence="18">
    <location>
        <begin position="848"/>
        <end position="898"/>
    </location>
</feature>
<feature type="disulfide bond" evidence="17">
    <location>
        <begin position="1120"/>
        <end position="1132"/>
    </location>
</feature>
<dbReference type="InterPro" id="IPR051221">
    <property type="entry name" value="LDLR-related"/>
</dbReference>
<feature type="repeat" description="LDL-receptor class B" evidence="18">
    <location>
        <begin position="531"/>
        <end position="574"/>
    </location>
</feature>
<dbReference type="PROSITE" id="PS01209">
    <property type="entry name" value="LDLRA_1"/>
    <property type="match status" value="6"/>
</dbReference>